<dbReference type="GO" id="GO:0016020">
    <property type="term" value="C:membrane"/>
    <property type="evidence" value="ECO:0007669"/>
    <property type="project" value="InterPro"/>
</dbReference>
<evidence type="ECO:0000313" key="5">
    <source>
        <dbReference type="Proteomes" id="UP000295008"/>
    </source>
</evidence>
<evidence type="ECO:0000259" key="2">
    <source>
        <dbReference type="Pfam" id="PF02518"/>
    </source>
</evidence>
<evidence type="ECO:0000259" key="3">
    <source>
        <dbReference type="Pfam" id="PF06580"/>
    </source>
</evidence>
<comment type="caution">
    <text evidence="4">The sequence shown here is derived from an EMBL/GenBank/DDBJ whole genome shotgun (WGS) entry which is preliminary data.</text>
</comment>
<evidence type="ECO:0000313" key="4">
    <source>
        <dbReference type="EMBL" id="TCL69913.1"/>
    </source>
</evidence>
<dbReference type="Proteomes" id="UP000295008">
    <property type="component" value="Unassembled WGS sequence"/>
</dbReference>
<dbReference type="InterPro" id="IPR036890">
    <property type="entry name" value="HATPase_C_sf"/>
</dbReference>
<dbReference type="InterPro" id="IPR050640">
    <property type="entry name" value="Bact_2-comp_sensor_kinase"/>
</dbReference>
<organism evidence="4 5">
    <name type="scientific">Hydrogenispora ethanolica</name>
    <dbReference type="NCBI Taxonomy" id="1082276"/>
    <lineage>
        <taxon>Bacteria</taxon>
        <taxon>Bacillati</taxon>
        <taxon>Bacillota</taxon>
        <taxon>Hydrogenispora</taxon>
    </lineage>
</organism>
<dbReference type="InterPro" id="IPR003594">
    <property type="entry name" value="HATPase_dom"/>
</dbReference>
<accession>A0A4R1RTP4</accession>
<feature type="domain" description="Histidine kinase/HSP90-like ATPase" evidence="2">
    <location>
        <begin position="225"/>
        <end position="335"/>
    </location>
</feature>
<keyword evidence="5" id="KW-1185">Reference proteome</keyword>
<sequence length="347" mass="39547">MERKYGRYLFYRSFLASAVLGVTVILLLVFLFMAAGEDTFFLWVALGGTIAFAAILYGMYYTILKPYAETKKMLDLFITGYTVEGLYNMRFSFTPEMEQALLKLKGFINTNEILRVSKRQAQFLALQNQINPHFLYNTLEGIRGEALGAGLDNVAEMTEALARFFRYTISNLDNFVLLEDELANIENYFFIQQYRFGSRLKLVIEYDDPQDSSSILRYKLPKLTLQPIVENAIIHGIERKVGAGTVRIKLERTQTRLLITISDDGVGMDEFRLQELNEKLNNSSFDYIKPDSEQKGGIAVVNVNRRIQLLFGEEYGICIYSTQGVGTDVEITLPLLTNIQEQAILKG</sequence>
<dbReference type="EMBL" id="SLUN01000011">
    <property type="protein sequence ID" value="TCL69913.1"/>
    <property type="molecule type" value="Genomic_DNA"/>
</dbReference>
<dbReference type="AlphaFoldDB" id="A0A4R1RTP4"/>
<reference evidence="4 5" key="1">
    <citation type="submission" date="2019-03" db="EMBL/GenBank/DDBJ databases">
        <title>Genomic Encyclopedia of Type Strains, Phase IV (KMG-IV): sequencing the most valuable type-strain genomes for metagenomic binning, comparative biology and taxonomic classification.</title>
        <authorList>
            <person name="Goeker M."/>
        </authorList>
    </citation>
    <scope>NUCLEOTIDE SEQUENCE [LARGE SCALE GENOMIC DNA]</scope>
    <source>
        <strain evidence="4 5">LX-B</strain>
    </source>
</reference>
<keyword evidence="4" id="KW-0808">Transferase</keyword>
<proteinExistence type="predicted"/>
<dbReference type="PANTHER" id="PTHR34220">
    <property type="entry name" value="SENSOR HISTIDINE KINASE YPDA"/>
    <property type="match status" value="1"/>
</dbReference>
<feature type="domain" description="Signal transduction histidine kinase internal region" evidence="3">
    <location>
        <begin position="121"/>
        <end position="200"/>
    </location>
</feature>
<dbReference type="Pfam" id="PF02518">
    <property type="entry name" value="HATPase_c"/>
    <property type="match status" value="1"/>
</dbReference>
<dbReference type="SUPFAM" id="SSF55874">
    <property type="entry name" value="ATPase domain of HSP90 chaperone/DNA topoisomerase II/histidine kinase"/>
    <property type="match status" value="1"/>
</dbReference>
<feature type="transmembrane region" description="Helical" evidence="1">
    <location>
        <begin position="40"/>
        <end position="63"/>
    </location>
</feature>
<evidence type="ECO:0000256" key="1">
    <source>
        <dbReference type="SAM" id="Phobius"/>
    </source>
</evidence>
<dbReference type="Gene3D" id="3.30.565.10">
    <property type="entry name" value="Histidine kinase-like ATPase, C-terminal domain"/>
    <property type="match status" value="1"/>
</dbReference>
<protein>
    <submittedName>
        <fullName evidence="4">Two-component system sensor histidine kinase YesM</fullName>
    </submittedName>
</protein>
<gene>
    <name evidence="4" type="ORF">EDC14_101134</name>
</gene>
<dbReference type="OrthoDB" id="1410840at2"/>
<dbReference type="GO" id="GO:0000155">
    <property type="term" value="F:phosphorelay sensor kinase activity"/>
    <property type="evidence" value="ECO:0007669"/>
    <property type="project" value="InterPro"/>
</dbReference>
<feature type="transmembrane region" description="Helical" evidence="1">
    <location>
        <begin position="9"/>
        <end position="34"/>
    </location>
</feature>
<dbReference type="PANTHER" id="PTHR34220:SF7">
    <property type="entry name" value="SENSOR HISTIDINE KINASE YPDA"/>
    <property type="match status" value="1"/>
</dbReference>
<keyword evidence="1" id="KW-0812">Transmembrane</keyword>
<keyword evidence="1" id="KW-0472">Membrane</keyword>
<dbReference type="RefSeq" id="WP_132014243.1">
    <property type="nucleotide sequence ID" value="NZ_SLUN01000011.1"/>
</dbReference>
<name>A0A4R1RTP4_HYDET</name>
<keyword evidence="4" id="KW-0418">Kinase</keyword>
<dbReference type="Pfam" id="PF06580">
    <property type="entry name" value="His_kinase"/>
    <property type="match status" value="1"/>
</dbReference>
<dbReference type="InterPro" id="IPR010559">
    <property type="entry name" value="Sig_transdc_His_kin_internal"/>
</dbReference>
<keyword evidence="1" id="KW-1133">Transmembrane helix</keyword>